<evidence type="ECO:0000256" key="1">
    <source>
        <dbReference type="SAM" id="MobiDB-lite"/>
    </source>
</evidence>
<name>J3NRG5_GAET3</name>
<reference evidence="4" key="1">
    <citation type="submission" date="2010-07" db="EMBL/GenBank/DDBJ databases">
        <title>The genome sequence of Gaeumannomyces graminis var. tritici strain R3-111a-1.</title>
        <authorList>
            <consortium name="The Broad Institute Genome Sequencing Platform"/>
            <person name="Ma L.-J."/>
            <person name="Dead R."/>
            <person name="Young S."/>
            <person name="Zeng Q."/>
            <person name="Koehrsen M."/>
            <person name="Alvarado L."/>
            <person name="Berlin A."/>
            <person name="Chapman S.B."/>
            <person name="Chen Z."/>
            <person name="Freedman E."/>
            <person name="Gellesch M."/>
            <person name="Goldberg J."/>
            <person name="Griggs A."/>
            <person name="Gujja S."/>
            <person name="Heilman E.R."/>
            <person name="Heiman D."/>
            <person name="Hepburn T."/>
            <person name="Howarth C."/>
            <person name="Jen D."/>
            <person name="Larson L."/>
            <person name="Mehta T."/>
            <person name="Neiman D."/>
            <person name="Pearson M."/>
            <person name="Roberts A."/>
            <person name="Saif S."/>
            <person name="Shea T."/>
            <person name="Shenoy N."/>
            <person name="Sisk P."/>
            <person name="Stolte C."/>
            <person name="Sykes S."/>
            <person name="Walk T."/>
            <person name="White J."/>
            <person name="Yandava C."/>
            <person name="Haas B."/>
            <person name="Nusbaum C."/>
            <person name="Birren B."/>
        </authorList>
    </citation>
    <scope>NUCLEOTIDE SEQUENCE [LARGE SCALE GENOMIC DNA]</scope>
    <source>
        <strain evidence="4">R3-111a-1</strain>
    </source>
</reference>
<dbReference type="HOGENOM" id="CLU_2413379_0_0_1"/>
<keyword evidence="4" id="KW-1185">Reference proteome</keyword>
<dbReference type="AlphaFoldDB" id="J3NRG5"/>
<evidence type="ECO:0000313" key="3">
    <source>
        <dbReference type="EnsemblFungi" id="EJT78771"/>
    </source>
</evidence>
<organism evidence="2">
    <name type="scientific">Gaeumannomyces tritici (strain R3-111a-1)</name>
    <name type="common">Wheat and barley take-all root rot fungus</name>
    <name type="synonym">Gaeumannomyces graminis var. tritici</name>
    <dbReference type="NCBI Taxonomy" id="644352"/>
    <lineage>
        <taxon>Eukaryota</taxon>
        <taxon>Fungi</taxon>
        <taxon>Dikarya</taxon>
        <taxon>Ascomycota</taxon>
        <taxon>Pezizomycotina</taxon>
        <taxon>Sordariomycetes</taxon>
        <taxon>Sordariomycetidae</taxon>
        <taxon>Magnaporthales</taxon>
        <taxon>Magnaporthaceae</taxon>
        <taxon>Gaeumannomyces</taxon>
    </lineage>
</organism>
<dbReference type="RefSeq" id="XP_009219916.1">
    <property type="nucleotide sequence ID" value="XM_009221652.1"/>
</dbReference>
<feature type="region of interest" description="Disordered" evidence="1">
    <location>
        <begin position="1"/>
        <end position="31"/>
    </location>
</feature>
<reference evidence="2" key="2">
    <citation type="submission" date="2010-07" db="EMBL/GenBank/DDBJ databases">
        <authorList>
            <consortium name="The Broad Institute Genome Sequencing Platform"/>
            <consortium name="Broad Institute Genome Sequencing Center for Infectious Disease"/>
            <person name="Ma L.-J."/>
            <person name="Dead R."/>
            <person name="Young S."/>
            <person name="Zeng Q."/>
            <person name="Koehrsen M."/>
            <person name="Alvarado L."/>
            <person name="Berlin A."/>
            <person name="Chapman S.B."/>
            <person name="Chen Z."/>
            <person name="Freedman E."/>
            <person name="Gellesch M."/>
            <person name="Goldberg J."/>
            <person name="Griggs A."/>
            <person name="Gujja S."/>
            <person name="Heilman E.R."/>
            <person name="Heiman D."/>
            <person name="Hepburn T."/>
            <person name="Howarth C."/>
            <person name="Jen D."/>
            <person name="Larson L."/>
            <person name="Mehta T."/>
            <person name="Neiman D."/>
            <person name="Pearson M."/>
            <person name="Roberts A."/>
            <person name="Saif S."/>
            <person name="Shea T."/>
            <person name="Shenoy N."/>
            <person name="Sisk P."/>
            <person name="Stolte C."/>
            <person name="Sykes S."/>
            <person name="Walk T."/>
            <person name="White J."/>
            <person name="Yandava C."/>
            <person name="Haas B."/>
            <person name="Nusbaum C."/>
            <person name="Birren B."/>
        </authorList>
    </citation>
    <scope>NUCLEOTIDE SEQUENCE</scope>
    <source>
        <strain evidence="2">R3-111a-1</strain>
    </source>
</reference>
<dbReference type="GeneID" id="20344327"/>
<reference evidence="3" key="4">
    <citation type="journal article" date="2015" name="G3 (Bethesda)">
        <title>Genome sequences of three phytopathogenic species of the Magnaporthaceae family of fungi.</title>
        <authorList>
            <person name="Okagaki L.H."/>
            <person name="Nunes C.C."/>
            <person name="Sailsbery J."/>
            <person name="Clay B."/>
            <person name="Brown D."/>
            <person name="John T."/>
            <person name="Oh Y."/>
            <person name="Young N."/>
            <person name="Fitzgerald M."/>
            <person name="Haas B.J."/>
            <person name="Zeng Q."/>
            <person name="Young S."/>
            <person name="Adiconis X."/>
            <person name="Fan L."/>
            <person name="Levin J.Z."/>
            <person name="Mitchell T.K."/>
            <person name="Okubara P.A."/>
            <person name="Farman M.L."/>
            <person name="Kohn L.M."/>
            <person name="Birren B."/>
            <person name="Ma L.-J."/>
            <person name="Dean R.A."/>
        </authorList>
    </citation>
    <scope>NUCLEOTIDE SEQUENCE</scope>
    <source>
        <strain evidence="3">R3-111a-1</strain>
    </source>
</reference>
<dbReference type="Proteomes" id="UP000006039">
    <property type="component" value="Unassembled WGS sequence"/>
</dbReference>
<protein>
    <submittedName>
        <fullName evidence="2 3">Uncharacterized protein</fullName>
    </submittedName>
</protein>
<dbReference type="VEuPathDB" id="FungiDB:GGTG_03869"/>
<evidence type="ECO:0000313" key="2">
    <source>
        <dbReference type="EMBL" id="EJT78771.1"/>
    </source>
</evidence>
<sequence length="92" mass="10130">MTPLFTVRGSVRGSGLAQTPDSHQWAPPSPGARRFSLVTCSGFRRRTPWCQPQTRVHPLCLAVSRASEPRFACSPGPFILQPYQTCLGEECV</sequence>
<accession>J3NRG5</accession>
<reference evidence="2" key="3">
    <citation type="submission" date="2010-09" db="EMBL/GenBank/DDBJ databases">
        <title>Annotation of Gaeumannomyces graminis var. tritici R3-111a-1.</title>
        <authorList>
            <consortium name="The Broad Institute Genome Sequencing Platform"/>
            <person name="Ma L.-J."/>
            <person name="Dead R."/>
            <person name="Young S.K."/>
            <person name="Zeng Q."/>
            <person name="Gargeya S."/>
            <person name="Fitzgerald M."/>
            <person name="Haas B."/>
            <person name="Abouelleil A."/>
            <person name="Alvarado L."/>
            <person name="Arachchi H.M."/>
            <person name="Berlin A."/>
            <person name="Brown A."/>
            <person name="Chapman S.B."/>
            <person name="Chen Z."/>
            <person name="Dunbar C."/>
            <person name="Freedman E."/>
            <person name="Gearin G."/>
            <person name="Gellesch M."/>
            <person name="Goldberg J."/>
            <person name="Griggs A."/>
            <person name="Gujja S."/>
            <person name="Heiman D."/>
            <person name="Howarth C."/>
            <person name="Larson L."/>
            <person name="Lui A."/>
            <person name="MacDonald P.J.P."/>
            <person name="Mehta T."/>
            <person name="Montmayeur A."/>
            <person name="Murphy C."/>
            <person name="Neiman D."/>
            <person name="Pearson M."/>
            <person name="Priest M."/>
            <person name="Roberts A."/>
            <person name="Saif S."/>
            <person name="Shea T."/>
            <person name="Shenoy N."/>
            <person name="Sisk P."/>
            <person name="Stolte C."/>
            <person name="Sykes S."/>
            <person name="Yandava C."/>
            <person name="Wortman J."/>
            <person name="Nusbaum C."/>
            <person name="Birren B."/>
        </authorList>
    </citation>
    <scope>NUCLEOTIDE SEQUENCE</scope>
    <source>
        <strain evidence="2">R3-111a-1</strain>
    </source>
</reference>
<dbReference type="EnsemblFungi" id="EJT78771">
    <property type="protein sequence ID" value="EJT78771"/>
    <property type="gene ID" value="GGTG_03869"/>
</dbReference>
<gene>
    <name evidence="3" type="primary">20344327</name>
    <name evidence="2" type="ORF">GGTG_03869</name>
</gene>
<reference evidence="3" key="5">
    <citation type="submission" date="2018-04" db="UniProtKB">
        <authorList>
            <consortium name="EnsemblFungi"/>
        </authorList>
    </citation>
    <scope>IDENTIFICATION</scope>
    <source>
        <strain evidence="3">R3-111a-1</strain>
    </source>
</reference>
<proteinExistence type="predicted"/>
<evidence type="ECO:0000313" key="4">
    <source>
        <dbReference type="Proteomes" id="UP000006039"/>
    </source>
</evidence>
<dbReference type="EMBL" id="GL385396">
    <property type="protein sequence ID" value="EJT78771.1"/>
    <property type="molecule type" value="Genomic_DNA"/>
</dbReference>